<gene>
    <name evidence="1" type="ORF">OBE_10239</name>
</gene>
<accession>K1TFJ0</accession>
<reference evidence="1" key="1">
    <citation type="journal article" date="2013" name="Environ. Microbiol.">
        <title>Microbiota from the distal guts of lean and obese adolescents exhibit partial functional redundancy besides clear differences in community structure.</title>
        <authorList>
            <person name="Ferrer M."/>
            <person name="Ruiz A."/>
            <person name="Lanza F."/>
            <person name="Haange S.B."/>
            <person name="Oberbach A."/>
            <person name="Till H."/>
            <person name="Bargiela R."/>
            <person name="Campoy C."/>
            <person name="Segura M.T."/>
            <person name="Richter M."/>
            <person name="von Bergen M."/>
            <person name="Seifert J."/>
            <person name="Suarez A."/>
        </authorList>
    </citation>
    <scope>NUCLEOTIDE SEQUENCE</scope>
</reference>
<dbReference type="AlphaFoldDB" id="K1TFJ0"/>
<proteinExistence type="predicted"/>
<evidence type="ECO:0000313" key="1">
    <source>
        <dbReference type="EMBL" id="EKC57996.1"/>
    </source>
</evidence>
<comment type="caution">
    <text evidence="1">The sequence shown here is derived from an EMBL/GenBank/DDBJ whole genome shotgun (WGS) entry which is preliminary data.</text>
</comment>
<organism evidence="1">
    <name type="scientific">human gut metagenome</name>
    <dbReference type="NCBI Taxonomy" id="408170"/>
    <lineage>
        <taxon>unclassified sequences</taxon>
        <taxon>metagenomes</taxon>
        <taxon>organismal metagenomes</taxon>
    </lineage>
</organism>
<dbReference type="EMBL" id="AJWZ01007055">
    <property type="protein sequence ID" value="EKC57996.1"/>
    <property type="molecule type" value="Genomic_DNA"/>
</dbReference>
<sequence>MGLLLAAVANAQTIYHDASAFPLLGKATESTLTAMSVCRTL</sequence>
<name>K1TFJ0_9ZZZZ</name>
<feature type="non-terminal residue" evidence="1">
    <location>
        <position position="41"/>
    </location>
</feature>
<protein>
    <submittedName>
        <fullName evidence="1">Uncharacterized protein</fullName>
    </submittedName>
</protein>